<dbReference type="SUPFAM" id="SSF49870">
    <property type="entry name" value="Osmotin, thaumatin-like protein"/>
    <property type="match status" value="1"/>
</dbReference>
<proteinExistence type="predicted"/>
<dbReference type="PRINTS" id="PR00347">
    <property type="entry name" value="THAUMATIN"/>
</dbReference>
<reference evidence="1 2" key="1">
    <citation type="submission" date="2017-06" db="EMBL/GenBank/DDBJ databases">
        <title>Global population genomics of the pathogenic fungus Cryptococcus neoformans var. grubii.</title>
        <authorList>
            <person name="Cuomo C."/>
            <person name="Litvintseva A."/>
            <person name="Chen Y."/>
            <person name="Young S."/>
            <person name="Zeng Q."/>
            <person name="Chapman S."/>
            <person name="Gujja S."/>
            <person name="Saif S."/>
            <person name="Birren B."/>
        </authorList>
    </citation>
    <scope>NUCLEOTIDE SEQUENCE [LARGE SCALE GENOMIC DNA]</scope>
    <source>
        <strain evidence="1 2">Tu259-1</strain>
    </source>
</reference>
<name>A0A854QJR2_CRYNE</name>
<comment type="caution">
    <text evidence="1">The sequence shown here is derived from an EMBL/GenBank/DDBJ whole genome shotgun (WGS) entry which is preliminary data.</text>
</comment>
<gene>
    <name evidence="1" type="ORF">C361_03638</name>
</gene>
<evidence type="ECO:0000313" key="2">
    <source>
        <dbReference type="Proteomes" id="UP000199727"/>
    </source>
</evidence>
<dbReference type="OrthoDB" id="430315at2759"/>
<dbReference type="AlphaFoldDB" id="A0A854QJR2"/>
<dbReference type="PANTHER" id="PTHR31048">
    <property type="entry name" value="OS03G0233200 PROTEIN"/>
    <property type="match status" value="1"/>
</dbReference>
<organism evidence="1 2">
    <name type="scientific">Cryptococcus neoformans Tu259-1</name>
    <dbReference type="NCBI Taxonomy" id="1230072"/>
    <lineage>
        <taxon>Eukaryota</taxon>
        <taxon>Fungi</taxon>
        <taxon>Dikarya</taxon>
        <taxon>Basidiomycota</taxon>
        <taxon>Agaricomycotina</taxon>
        <taxon>Tremellomycetes</taxon>
        <taxon>Tremellales</taxon>
        <taxon>Cryptococcaceae</taxon>
        <taxon>Cryptococcus</taxon>
        <taxon>Cryptococcus neoformans species complex</taxon>
    </lineage>
</organism>
<dbReference type="InterPro" id="IPR037176">
    <property type="entry name" value="Osmotin/thaumatin-like_sf"/>
</dbReference>
<dbReference type="Pfam" id="PF00314">
    <property type="entry name" value="Thaumatin"/>
    <property type="match status" value="1"/>
</dbReference>
<dbReference type="InterPro" id="IPR001938">
    <property type="entry name" value="Thaumatin"/>
</dbReference>
<dbReference type="Gene3D" id="2.60.110.10">
    <property type="entry name" value="Thaumatin"/>
    <property type="match status" value="1"/>
</dbReference>
<protein>
    <submittedName>
        <fullName evidence="1">Thaumatin family protein</fullName>
    </submittedName>
</protein>
<dbReference type="SMART" id="SM00205">
    <property type="entry name" value="THN"/>
    <property type="match status" value="1"/>
</dbReference>
<accession>A0A854QJR2</accession>
<dbReference type="PROSITE" id="PS51367">
    <property type="entry name" value="THAUMATIN_2"/>
    <property type="match status" value="1"/>
</dbReference>
<dbReference type="FunFam" id="2.60.110.10:FF:000011">
    <property type="entry name" value="Thaumatin family protein"/>
    <property type="match status" value="1"/>
</dbReference>
<sequence length="575" mass="59819">MTSNNFGDRRNSSKCTDKIKYQCQVQGIRYTTYILYTRNTIMSPVLPSLLLPLLLIPSSFARQITVKNSCSSTIWPGMHTGGSIIPDQATGWELAAGGQTKFTVPEDWTAGRIWARSGCVVQDGAFQCLTGQCGSGENGDVTCENSDQPPATLAEFTLIPGGEDNYDISLVDGFNIPLNIIPSISTCAEPQCQVNINALCPPLLRTSFDQNGVNLGCIAPCNRGFGQELYGNRACCTGAYADSVLCLACGVDYYALFKDNCNTSYAYAYDEKSHTALWTCGGSPDYTVEFCPAGSDYVGAKEASNEYVDATATCSSMAITFSTTFNVGPSPTSIATIGKLDVVATVATGADGAAAIQISEAGAASSGATTIATTATATQTAVGVVAQTMSSSARGATSAQVQISAVIAAQSSAGTFAAAATVTSAAAYLEPEMNLVAETTVAKPTTTIIITEYIIVPSSDGSDFLAVQTTSAAEGQGYTSVEIFTVYGGSTLYEVIHGIDGGGSEATNTAGGMIAMQASRTSAEIAGSTDTEPGNDMPWSGHRWGEGNWLSAIPTGASDNSRKKRVSLASMMMMD</sequence>
<dbReference type="EMBL" id="AMKT01000044">
    <property type="protein sequence ID" value="OXG20664.1"/>
    <property type="molecule type" value="Genomic_DNA"/>
</dbReference>
<dbReference type="Proteomes" id="UP000199727">
    <property type="component" value="Unassembled WGS sequence"/>
</dbReference>
<evidence type="ECO:0000313" key="1">
    <source>
        <dbReference type="EMBL" id="OXG20664.1"/>
    </source>
</evidence>